<keyword evidence="5" id="KW-0812">Transmembrane</keyword>
<dbReference type="Gene3D" id="3.40.190.10">
    <property type="entry name" value="Periplasmic binding protein-like II"/>
    <property type="match status" value="2"/>
</dbReference>
<dbReference type="AlphaFoldDB" id="A0A1H6TJC6"/>
<proteinExistence type="predicted"/>
<evidence type="ECO:0000313" key="7">
    <source>
        <dbReference type="EMBL" id="SEI77267.1"/>
    </source>
</evidence>
<dbReference type="InterPro" id="IPR029787">
    <property type="entry name" value="Nucleotide_cyclase"/>
</dbReference>
<feature type="domain" description="GGDEF" evidence="6">
    <location>
        <begin position="360"/>
        <end position="489"/>
    </location>
</feature>
<dbReference type="InterPro" id="IPR001638">
    <property type="entry name" value="Solute-binding_3/MltF_N"/>
</dbReference>
<dbReference type="PROSITE" id="PS50007">
    <property type="entry name" value="PIPLC_X_DOMAIN"/>
    <property type="match status" value="1"/>
</dbReference>
<dbReference type="GO" id="GO:0052621">
    <property type="term" value="F:diguanylate cyclase activity"/>
    <property type="evidence" value="ECO:0007669"/>
    <property type="project" value="UniProtKB-EC"/>
</dbReference>
<dbReference type="PANTHER" id="PTHR45138">
    <property type="entry name" value="REGULATORY COMPONENTS OF SENSORY TRANSDUCTION SYSTEM"/>
    <property type="match status" value="1"/>
</dbReference>
<dbReference type="EMBL" id="FNZE01000002">
    <property type="protein sequence ID" value="SEI77267.1"/>
    <property type="molecule type" value="Genomic_DNA"/>
</dbReference>
<keyword evidence="5" id="KW-0472">Membrane</keyword>
<evidence type="ECO:0000259" key="6">
    <source>
        <dbReference type="PROSITE" id="PS50887"/>
    </source>
</evidence>
<name>A0A1H6TJC6_9PSED</name>
<dbReference type="GO" id="GO:1902201">
    <property type="term" value="P:negative regulation of bacterial-type flagellum-dependent cell motility"/>
    <property type="evidence" value="ECO:0007669"/>
    <property type="project" value="TreeGrafter"/>
</dbReference>
<dbReference type="InterPro" id="IPR000160">
    <property type="entry name" value="GGDEF_dom"/>
</dbReference>
<dbReference type="NCBIfam" id="TIGR00254">
    <property type="entry name" value="GGDEF"/>
    <property type="match status" value="1"/>
</dbReference>
<dbReference type="Proteomes" id="UP000242930">
    <property type="component" value="Unassembled WGS sequence"/>
</dbReference>
<evidence type="ECO:0000256" key="1">
    <source>
        <dbReference type="ARBA" id="ARBA00001946"/>
    </source>
</evidence>
<dbReference type="Gene3D" id="3.30.70.270">
    <property type="match status" value="1"/>
</dbReference>
<feature type="transmembrane region" description="Helical" evidence="5">
    <location>
        <begin position="297"/>
        <end position="317"/>
    </location>
</feature>
<dbReference type="InterPro" id="IPR050469">
    <property type="entry name" value="Diguanylate_Cyclase"/>
</dbReference>
<dbReference type="SUPFAM" id="SSF53850">
    <property type="entry name" value="Periplasmic binding protein-like II"/>
    <property type="match status" value="1"/>
</dbReference>
<dbReference type="SUPFAM" id="SSF55073">
    <property type="entry name" value="Nucleotide cyclase"/>
    <property type="match status" value="1"/>
</dbReference>
<evidence type="ECO:0000256" key="2">
    <source>
        <dbReference type="ARBA" id="ARBA00004533"/>
    </source>
</evidence>
<dbReference type="OrthoDB" id="9180959at2"/>
<dbReference type="Pfam" id="PF00497">
    <property type="entry name" value="SBP_bac_3"/>
    <property type="match status" value="1"/>
</dbReference>
<dbReference type="EC" id="2.7.7.65" evidence="3"/>
<dbReference type="GO" id="GO:0005886">
    <property type="term" value="C:plasma membrane"/>
    <property type="evidence" value="ECO:0007669"/>
    <property type="project" value="UniProtKB-SubCell"/>
</dbReference>
<accession>A0A1H6TJC6</accession>
<dbReference type="CDD" id="cd01949">
    <property type="entry name" value="GGDEF"/>
    <property type="match status" value="1"/>
</dbReference>
<comment type="subcellular location">
    <subcellularLocation>
        <location evidence="2">Cell inner membrane</location>
    </subcellularLocation>
</comment>
<reference evidence="8" key="1">
    <citation type="submission" date="2016-10" db="EMBL/GenBank/DDBJ databases">
        <authorList>
            <person name="Varghese N."/>
            <person name="Submissions S."/>
        </authorList>
    </citation>
    <scope>NUCLEOTIDE SEQUENCE [LARGE SCALE GENOMIC DNA]</scope>
    <source>
        <strain evidence="8">LMG 25967</strain>
    </source>
</reference>
<dbReference type="GO" id="GO:0043709">
    <property type="term" value="P:cell adhesion involved in single-species biofilm formation"/>
    <property type="evidence" value="ECO:0007669"/>
    <property type="project" value="TreeGrafter"/>
</dbReference>
<dbReference type="PROSITE" id="PS50887">
    <property type="entry name" value="GGDEF"/>
    <property type="match status" value="1"/>
</dbReference>
<dbReference type="FunFam" id="3.30.70.270:FF:000001">
    <property type="entry name" value="Diguanylate cyclase domain protein"/>
    <property type="match status" value="1"/>
</dbReference>
<dbReference type="SMART" id="SM00062">
    <property type="entry name" value="PBPb"/>
    <property type="match status" value="1"/>
</dbReference>
<dbReference type="CDD" id="cd13708">
    <property type="entry name" value="PBP2_BvgS_like_1"/>
    <property type="match status" value="1"/>
</dbReference>
<comment type="cofactor">
    <cofactor evidence="1">
        <name>Mg(2+)</name>
        <dbReference type="ChEBI" id="CHEBI:18420"/>
    </cofactor>
</comment>
<comment type="catalytic activity">
    <reaction evidence="4">
        <text>2 GTP = 3',3'-c-di-GMP + 2 diphosphate</text>
        <dbReference type="Rhea" id="RHEA:24898"/>
        <dbReference type="ChEBI" id="CHEBI:33019"/>
        <dbReference type="ChEBI" id="CHEBI:37565"/>
        <dbReference type="ChEBI" id="CHEBI:58805"/>
        <dbReference type="EC" id="2.7.7.65"/>
    </reaction>
</comment>
<dbReference type="InterPro" id="IPR043128">
    <property type="entry name" value="Rev_trsase/Diguanyl_cyclase"/>
</dbReference>
<dbReference type="PANTHER" id="PTHR45138:SF9">
    <property type="entry name" value="DIGUANYLATE CYCLASE DGCM-RELATED"/>
    <property type="match status" value="1"/>
</dbReference>
<evidence type="ECO:0000256" key="5">
    <source>
        <dbReference type="SAM" id="Phobius"/>
    </source>
</evidence>
<dbReference type="SMART" id="SM00267">
    <property type="entry name" value="GGDEF"/>
    <property type="match status" value="1"/>
</dbReference>
<dbReference type="Pfam" id="PF00990">
    <property type="entry name" value="GGDEF"/>
    <property type="match status" value="1"/>
</dbReference>
<gene>
    <name evidence="7" type="ORF">SAMN05216201_102165</name>
</gene>
<protein>
    <recommendedName>
        <fullName evidence="3">diguanylate cyclase</fullName>
        <ecNumber evidence="3">2.7.7.65</ecNumber>
    </recommendedName>
</protein>
<evidence type="ECO:0000256" key="3">
    <source>
        <dbReference type="ARBA" id="ARBA00012528"/>
    </source>
</evidence>
<evidence type="ECO:0000313" key="8">
    <source>
        <dbReference type="Proteomes" id="UP000242930"/>
    </source>
</evidence>
<evidence type="ECO:0000256" key="4">
    <source>
        <dbReference type="ARBA" id="ARBA00034247"/>
    </source>
</evidence>
<organism evidence="7 8">
    <name type="scientific">Pseudomonas linyingensis</name>
    <dbReference type="NCBI Taxonomy" id="915471"/>
    <lineage>
        <taxon>Bacteria</taxon>
        <taxon>Pseudomonadati</taxon>
        <taxon>Pseudomonadota</taxon>
        <taxon>Gammaproteobacteria</taxon>
        <taxon>Pseudomonadales</taxon>
        <taxon>Pseudomonadaceae</taxon>
        <taxon>Pseudomonas</taxon>
    </lineage>
</organism>
<keyword evidence="8" id="KW-1185">Reference proteome</keyword>
<dbReference type="STRING" id="915471.SAMN05216201_102165"/>
<sequence length="495" mass="55164">MPKVSEHLPEARRRPLHCAAPLQAWRPLRCGLATLLILLWLAPAAASEVVELSESERAYLQAHPTVPMCIDPDWWPFELIDESGRHTGMAADLIALVSQRTGINLQLHPTHTWEESLTASQAGDCLALSFLNSTPERDQWLIFTEPLLVDPNVIITREEHPFVSDIGALQGKTIALPRGTAMLERIARDFPNLTIVPTESEREALGLVEARKADMSLRSLIVAAATIKHEGWFNLKISGQIPGYDNHLRMGVLKSETTLRDILDKGIATLTPLERRQIVDRHVSMQVVTDVVTDYSLALWLGLVLAAILATSLAWMAHLRKLNNQLKCQAETDQLTDLPNRHAIDSSFALDIIRAQRYDRPLSVILLDIDHFKTVNDELGHLMGDKVLVEFAQLLKKGLRSVDTVCRWGGEEFLVICHETDLSQAVQLAERILEQIRSHAFPCPRPLTSSAGLATVLRGDSVATLMQRADESLYDAKHRGRDRVGVKPAEEAFAD</sequence>
<keyword evidence="5" id="KW-1133">Transmembrane helix</keyword>